<dbReference type="GO" id="GO:0005737">
    <property type="term" value="C:cytoplasm"/>
    <property type="evidence" value="ECO:0007669"/>
    <property type="project" value="UniProtKB-SubCell"/>
</dbReference>
<dbReference type="InterPro" id="IPR007471">
    <property type="entry name" value="N-end_Aminoacyl_Trfase_N"/>
</dbReference>
<dbReference type="PIRSF" id="PIRSF037208">
    <property type="entry name" value="ATE_pro_prd"/>
    <property type="match status" value="1"/>
</dbReference>
<comment type="function">
    <text evidence="4">Functions in the N-end rule pathway of protein degradation where it conjugates Leu from its aminoacyl-tRNA to the N-termini of proteins containing an N-terminal aspartate or glutamate.</text>
</comment>
<dbReference type="RefSeq" id="WP_092860163.1">
    <property type="nucleotide sequence ID" value="NZ_FOQH01000005.1"/>
</dbReference>
<proteinExistence type="inferred from homology"/>
<keyword evidence="1 4" id="KW-0963">Cytoplasm</keyword>
<dbReference type="GO" id="GO:0008914">
    <property type="term" value="F:leucyl-tRNA--protein transferase activity"/>
    <property type="evidence" value="ECO:0007669"/>
    <property type="project" value="UniProtKB-UniRule"/>
</dbReference>
<dbReference type="PANTHER" id="PTHR21367:SF1">
    <property type="entry name" value="ARGINYL-TRNA--PROTEIN TRANSFERASE 1"/>
    <property type="match status" value="1"/>
</dbReference>
<dbReference type="NCBIfam" id="NF002343">
    <property type="entry name" value="PRK01305.1-4"/>
    <property type="match status" value="1"/>
</dbReference>
<dbReference type="PANTHER" id="PTHR21367">
    <property type="entry name" value="ARGININE-TRNA-PROTEIN TRANSFERASE 1"/>
    <property type="match status" value="1"/>
</dbReference>
<dbReference type="GO" id="GO:0071596">
    <property type="term" value="P:ubiquitin-dependent protein catabolic process via the N-end rule pathway"/>
    <property type="evidence" value="ECO:0007669"/>
    <property type="project" value="InterPro"/>
</dbReference>
<name>A0A1I3GUU6_9RHOB</name>
<comment type="catalytic activity">
    <reaction evidence="4">
        <text>N-terminal L-glutamyl-[protein] + L-leucyl-tRNA(Leu) = N-terminal L-leucyl-L-glutamyl-[protein] + tRNA(Leu) + H(+)</text>
        <dbReference type="Rhea" id="RHEA:50412"/>
        <dbReference type="Rhea" id="RHEA-COMP:9613"/>
        <dbReference type="Rhea" id="RHEA-COMP:9622"/>
        <dbReference type="Rhea" id="RHEA-COMP:12664"/>
        <dbReference type="Rhea" id="RHEA-COMP:12668"/>
        <dbReference type="ChEBI" id="CHEBI:15378"/>
        <dbReference type="ChEBI" id="CHEBI:64721"/>
        <dbReference type="ChEBI" id="CHEBI:78442"/>
        <dbReference type="ChEBI" id="CHEBI:78494"/>
        <dbReference type="ChEBI" id="CHEBI:133041"/>
        <dbReference type="EC" id="2.3.2.29"/>
    </reaction>
</comment>
<dbReference type="Pfam" id="PF04377">
    <property type="entry name" value="ATE_C"/>
    <property type="match status" value="1"/>
</dbReference>
<dbReference type="OrthoDB" id="9782022at2"/>
<dbReference type="EMBL" id="FOQH01000005">
    <property type="protein sequence ID" value="SFI27146.1"/>
    <property type="molecule type" value="Genomic_DNA"/>
</dbReference>
<dbReference type="NCBIfam" id="NF002342">
    <property type="entry name" value="PRK01305.1-3"/>
    <property type="match status" value="1"/>
</dbReference>
<keyword evidence="3 4" id="KW-0012">Acyltransferase</keyword>
<dbReference type="NCBIfam" id="NF002346">
    <property type="entry name" value="PRK01305.2-3"/>
    <property type="match status" value="1"/>
</dbReference>
<evidence type="ECO:0000313" key="8">
    <source>
        <dbReference type="Proteomes" id="UP000199377"/>
    </source>
</evidence>
<feature type="domain" description="N-end rule aminoacyl transferase C-terminal" evidence="6">
    <location>
        <begin position="109"/>
        <end position="239"/>
    </location>
</feature>
<evidence type="ECO:0000259" key="6">
    <source>
        <dbReference type="Pfam" id="PF04377"/>
    </source>
</evidence>
<evidence type="ECO:0000313" key="7">
    <source>
        <dbReference type="EMBL" id="SFI27146.1"/>
    </source>
</evidence>
<comment type="similarity">
    <text evidence="4">Belongs to the R-transferase family. Bpt subfamily.</text>
</comment>
<dbReference type="SUPFAM" id="SSF55729">
    <property type="entry name" value="Acyl-CoA N-acyltransferases (Nat)"/>
    <property type="match status" value="1"/>
</dbReference>
<evidence type="ECO:0000256" key="3">
    <source>
        <dbReference type="ARBA" id="ARBA00023315"/>
    </source>
</evidence>
<feature type="domain" description="N-end aminoacyl transferase N-terminal" evidence="5">
    <location>
        <begin position="18"/>
        <end position="88"/>
    </location>
</feature>
<dbReference type="STRING" id="1114924.SAMN05216258_105347"/>
<dbReference type="InterPro" id="IPR017138">
    <property type="entry name" value="Asp_Glu_LeuTrfase"/>
</dbReference>
<dbReference type="GO" id="GO:0004057">
    <property type="term" value="F:arginyl-tRNA--protein transferase activity"/>
    <property type="evidence" value="ECO:0007669"/>
    <property type="project" value="InterPro"/>
</dbReference>
<dbReference type="Pfam" id="PF04376">
    <property type="entry name" value="ATE_N"/>
    <property type="match status" value="1"/>
</dbReference>
<sequence>MSHHQGKIAPQFFVTAPQPCPYLDGRSERKLFTTLRNPDAAAVNDFLSLRGFRRSQGVVYRPSCAGCNACLSTRIPVEGFRPGRTLRRIRARNADLARHAAEAQATEDQYDLFRRYLDRRHADGGMAEMDAFEFAAMIEETPVRTRVVEYRRAPDRAKGERGPDVLVGACLTDVLADGLSMVYSFFEPEEDRRSLGTYMILDHLEIARAAGLPYVYLGYWVPGSPKMDYKAKFTPFEIYQGETWRRVDAPERVSADAPSLPTDPIADQVARLMNG</sequence>
<keyword evidence="2 4" id="KW-0808">Transferase</keyword>
<dbReference type="InterPro" id="IPR016181">
    <property type="entry name" value="Acyl_CoA_acyltransferase"/>
</dbReference>
<evidence type="ECO:0000259" key="5">
    <source>
        <dbReference type="Pfam" id="PF04376"/>
    </source>
</evidence>
<protein>
    <recommendedName>
        <fullName evidence="4">Aspartate/glutamate leucyltransferase</fullName>
        <ecNumber evidence="4">2.3.2.29</ecNumber>
    </recommendedName>
</protein>
<dbReference type="AlphaFoldDB" id="A0A1I3GUU6"/>
<dbReference type="EC" id="2.3.2.29" evidence="4"/>
<evidence type="ECO:0000256" key="4">
    <source>
        <dbReference type="HAMAP-Rule" id="MF_00689"/>
    </source>
</evidence>
<organism evidence="7 8">
    <name type="scientific">Albimonas pacifica</name>
    <dbReference type="NCBI Taxonomy" id="1114924"/>
    <lineage>
        <taxon>Bacteria</taxon>
        <taxon>Pseudomonadati</taxon>
        <taxon>Pseudomonadota</taxon>
        <taxon>Alphaproteobacteria</taxon>
        <taxon>Rhodobacterales</taxon>
        <taxon>Paracoccaceae</taxon>
        <taxon>Albimonas</taxon>
    </lineage>
</organism>
<evidence type="ECO:0000256" key="2">
    <source>
        <dbReference type="ARBA" id="ARBA00022679"/>
    </source>
</evidence>
<dbReference type="InterPro" id="IPR007472">
    <property type="entry name" value="N-end_Aminoacyl_Trfase_C"/>
</dbReference>
<dbReference type="Proteomes" id="UP000199377">
    <property type="component" value="Unassembled WGS sequence"/>
</dbReference>
<evidence type="ECO:0000256" key="1">
    <source>
        <dbReference type="ARBA" id="ARBA00022490"/>
    </source>
</evidence>
<dbReference type="InterPro" id="IPR030700">
    <property type="entry name" value="N-end_Aminoacyl_Trfase"/>
</dbReference>
<accession>A0A1I3GUU6</accession>
<comment type="catalytic activity">
    <reaction evidence="4">
        <text>N-terminal L-aspartyl-[protein] + L-leucyl-tRNA(Leu) = N-terminal L-leucyl-L-aspartyl-[protein] + tRNA(Leu) + H(+)</text>
        <dbReference type="Rhea" id="RHEA:50420"/>
        <dbReference type="Rhea" id="RHEA-COMP:9613"/>
        <dbReference type="Rhea" id="RHEA-COMP:9622"/>
        <dbReference type="Rhea" id="RHEA-COMP:12669"/>
        <dbReference type="Rhea" id="RHEA-COMP:12674"/>
        <dbReference type="ChEBI" id="CHEBI:15378"/>
        <dbReference type="ChEBI" id="CHEBI:64720"/>
        <dbReference type="ChEBI" id="CHEBI:78442"/>
        <dbReference type="ChEBI" id="CHEBI:78494"/>
        <dbReference type="ChEBI" id="CHEBI:133042"/>
        <dbReference type="EC" id="2.3.2.29"/>
    </reaction>
</comment>
<gene>
    <name evidence="4" type="primary">bpt</name>
    <name evidence="7" type="ORF">SAMN05216258_105347</name>
</gene>
<dbReference type="HAMAP" id="MF_00689">
    <property type="entry name" value="Bpt"/>
    <property type="match status" value="1"/>
</dbReference>
<reference evidence="7 8" key="1">
    <citation type="submission" date="2016-10" db="EMBL/GenBank/DDBJ databases">
        <authorList>
            <person name="de Groot N.N."/>
        </authorList>
    </citation>
    <scope>NUCLEOTIDE SEQUENCE [LARGE SCALE GENOMIC DNA]</scope>
    <source>
        <strain evidence="7 8">CGMCC 1.11030</strain>
    </source>
</reference>
<keyword evidence="8" id="KW-1185">Reference proteome</keyword>
<comment type="subcellular location">
    <subcellularLocation>
        <location evidence="4">Cytoplasm</location>
    </subcellularLocation>
</comment>